<comment type="caution">
    <text evidence="1">The sequence shown here is derived from an EMBL/GenBank/DDBJ whole genome shotgun (WGS) entry which is preliminary data.</text>
</comment>
<protein>
    <submittedName>
        <fullName evidence="1">30102_t:CDS:1</fullName>
    </submittedName>
</protein>
<reference evidence="1" key="1">
    <citation type="submission" date="2021-06" db="EMBL/GenBank/DDBJ databases">
        <authorList>
            <person name="Kallberg Y."/>
            <person name="Tangrot J."/>
            <person name="Rosling A."/>
        </authorList>
    </citation>
    <scope>NUCLEOTIDE SEQUENCE</scope>
    <source>
        <strain evidence="1">MA461A</strain>
    </source>
</reference>
<keyword evidence="2" id="KW-1185">Reference proteome</keyword>
<evidence type="ECO:0000313" key="2">
    <source>
        <dbReference type="Proteomes" id="UP000789920"/>
    </source>
</evidence>
<dbReference type="Proteomes" id="UP000789920">
    <property type="component" value="Unassembled WGS sequence"/>
</dbReference>
<sequence>PNKINNGTTLVNSGHRITITNGGQPTFTNGSPVAPSQQATHLNVQSTRPHMSINNPRGLSNEQFVDQNNMQMAMQRTIYAMRAQQPELTQPQSQDQTQNQTQNQIQISSNVSTNNQAQTNNSSAMRQSISVPRGTLVRASNIVTPSTAANQTSIQTIIVPSVGSNGQPNSSSQQIQNNGTNNIVPTNGSSNLRQGNVQANSGTSLLRHMNAQNFVHQSGVVGNNNMVRAAGFPLARFDRDSLQAFGILPDSVQQVNSASNPNIRQTNMMSPNGQNNVNSMRQSFLMSNGAVSVASNMAQINQRPVVISNGTVSAAFVPNLNVRQMQTNVQPSINLRPMTPNGIRQVHPNGASSQGLRQNIVVPTNGFMNANPVQLSSNVSISNLRQPNIPSQASPTRDSTNG</sequence>
<evidence type="ECO:0000313" key="1">
    <source>
        <dbReference type="EMBL" id="CAG8770154.1"/>
    </source>
</evidence>
<proteinExistence type="predicted"/>
<feature type="non-terminal residue" evidence="1">
    <location>
        <position position="402"/>
    </location>
</feature>
<accession>A0ACA9QZC2</accession>
<feature type="non-terminal residue" evidence="1">
    <location>
        <position position="1"/>
    </location>
</feature>
<name>A0ACA9QZC2_9GLOM</name>
<gene>
    <name evidence="1" type="ORF">RPERSI_LOCUS16309</name>
</gene>
<dbReference type="EMBL" id="CAJVQC010040141">
    <property type="protein sequence ID" value="CAG8770154.1"/>
    <property type="molecule type" value="Genomic_DNA"/>
</dbReference>
<organism evidence="1 2">
    <name type="scientific">Racocetra persica</name>
    <dbReference type="NCBI Taxonomy" id="160502"/>
    <lineage>
        <taxon>Eukaryota</taxon>
        <taxon>Fungi</taxon>
        <taxon>Fungi incertae sedis</taxon>
        <taxon>Mucoromycota</taxon>
        <taxon>Glomeromycotina</taxon>
        <taxon>Glomeromycetes</taxon>
        <taxon>Diversisporales</taxon>
        <taxon>Gigasporaceae</taxon>
        <taxon>Racocetra</taxon>
    </lineage>
</organism>